<dbReference type="InterPro" id="IPR006665">
    <property type="entry name" value="OmpA-like"/>
</dbReference>
<reference evidence="4 5" key="1">
    <citation type="submission" date="2019-01" db="EMBL/GenBank/DDBJ databases">
        <authorList>
            <person name="Chen W.-M."/>
        </authorList>
    </citation>
    <scope>NUCLEOTIDE SEQUENCE [LARGE SCALE GENOMIC DNA]</scope>
    <source>
        <strain evidence="4 5">CCP-6</strain>
    </source>
</reference>
<feature type="chain" id="PRO_5019537850" description="OmpA-like domain-containing protein" evidence="2">
    <location>
        <begin position="20"/>
        <end position="139"/>
    </location>
</feature>
<evidence type="ECO:0000259" key="3">
    <source>
        <dbReference type="PROSITE" id="PS51123"/>
    </source>
</evidence>
<comment type="caution">
    <text evidence="4">The sequence shown here is derived from an EMBL/GenBank/DDBJ whole genome shotgun (WGS) entry which is preliminary data.</text>
</comment>
<dbReference type="Gene3D" id="3.30.1330.60">
    <property type="entry name" value="OmpA-like domain"/>
    <property type="match status" value="1"/>
</dbReference>
<keyword evidence="1" id="KW-0472">Membrane</keyword>
<proteinExistence type="predicted"/>
<keyword evidence="2" id="KW-0732">Signal</keyword>
<gene>
    <name evidence="4" type="ORF">EOD42_05875</name>
</gene>
<dbReference type="Proteomes" id="UP000282957">
    <property type="component" value="Unassembled WGS sequence"/>
</dbReference>
<evidence type="ECO:0000256" key="2">
    <source>
        <dbReference type="SAM" id="SignalP"/>
    </source>
</evidence>
<sequence length="139" mass="14702">MIALLALPLLLLAATPVAAQPRDFNCVGAEQLDDDTYAVTFPSRADRLGEEARSAIAAAVELAKREERRNICVLGHALATEGGAQTGQRLAARRARAVADALSSAGIERDRVRAEARVAGFTRSTAARRARGATIIILP</sequence>
<evidence type="ECO:0000256" key="1">
    <source>
        <dbReference type="PROSITE-ProRule" id="PRU00473"/>
    </source>
</evidence>
<dbReference type="RefSeq" id="WP_127786501.1">
    <property type="nucleotide sequence ID" value="NZ_SACL01000001.1"/>
</dbReference>
<accession>A0A437MPP1</accession>
<dbReference type="AlphaFoldDB" id="A0A437MPP1"/>
<dbReference type="OrthoDB" id="7282006at2"/>
<dbReference type="EMBL" id="SACL01000001">
    <property type="protein sequence ID" value="RVT99606.1"/>
    <property type="molecule type" value="Genomic_DNA"/>
</dbReference>
<name>A0A437MPP1_9PROT</name>
<feature type="signal peptide" evidence="2">
    <location>
        <begin position="1"/>
        <end position="19"/>
    </location>
</feature>
<dbReference type="SUPFAM" id="SSF103088">
    <property type="entry name" value="OmpA-like"/>
    <property type="match status" value="1"/>
</dbReference>
<organism evidence="4 5">
    <name type="scientific">Rhodovarius crocodyli</name>
    <dbReference type="NCBI Taxonomy" id="1979269"/>
    <lineage>
        <taxon>Bacteria</taxon>
        <taxon>Pseudomonadati</taxon>
        <taxon>Pseudomonadota</taxon>
        <taxon>Alphaproteobacteria</taxon>
        <taxon>Acetobacterales</taxon>
        <taxon>Roseomonadaceae</taxon>
        <taxon>Rhodovarius</taxon>
    </lineage>
</organism>
<dbReference type="PROSITE" id="PS51123">
    <property type="entry name" value="OMPA_2"/>
    <property type="match status" value="1"/>
</dbReference>
<protein>
    <recommendedName>
        <fullName evidence="3">OmpA-like domain-containing protein</fullName>
    </recommendedName>
</protein>
<feature type="domain" description="OmpA-like" evidence="3">
    <location>
        <begin position="28"/>
        <end position="139"/>
    </location>
</feature>
<keyword evidence="5" id="KW-1185">Reference proteome</keyword>
<dbReference type="GO" id="GO:0016020">
    <property type="term" value="C:membrane"/>
    <property type="evidence" value="ECO:0007669"/>
    <property type="project" value="UniProtKB-UniRule"/>
</dbReference>
<dbReference type="InterPro" id="IPR036737">
    <property type="entry name" value="OmpA-like_sf"/>
</dbReference>
<dbReference type="Pfam" id="PF00691">
    <property type="entry name" value="OmpA"/>
    <property type="match status" value="1"/>
</dbReference>
<evidence type="ECO:0000313" key="5">
    <source>
        <dbReference type="Proteomes" id="UP000282957"/>
    </source>
</evidence>
<evidence type="ECO:0000313" key="4">
    <source>
        <dbReference type="EMBL" id="RVT99606.1"/>
    </source>
</evidence>